<dbReference type="InterPro" id="IPR057006">
    <property type="entry name" value="Phage_TAC_19"/>
</dbReference>
<dbReference type="Pfam" id="PF23857">
    <property type="entry name" value="Phage_TAC_19"/>
    <property type="match status" value="1"/>
</dbReference>
<gene>
    <name evidence="1" type="ORF">NCTC13940_02057</name>
</gene>
<name>A0A2X3JBZ3_9LIST</name>
<reference evidence="1 2" key="1">
    <citation type="submission" date="2018-06" db="EMBL/GenBank/DDBJ databases">
        <authorList>
            <consortium name="Pathogen Informatics"/>
            <person name="Doyle S."/>
        </authorList>
    </citation>
    <scope>NUCLEOTIDE SEQUENCE [LARGE SCALE GENOMIC DNA]</scope>
    <source>
        <strain evidence="1 2">NCTC13940</strain>
    </source>
</reference>
<dbReference type="STRING" id="1214117.LFLEISCH_13020"/>
<dbReference type="AlphaFoldDB" id="A0A2X3JBZ3"/>
<proteinExistence type="predicted"/>
<dbReference type="EMBL" id="UAWT01000026">
    <property type="protein sequence ID" value="SQC70599.1"/>
    <property type="molecule type" value="Genomic_DNA"/>
</dbReference>
<accession>A0A2X3JBZ3</accession>
<dbReference type="Proteomes" id="UP000250257">
    <property type="component" value="Unassembled WGS sequence"/>
</dbReference>
<dbReference type="RefSeq" id="WP_007476885.1">
    <property type="nucleotide sequence ID" value="NZ_UAWT01000026.1"/>
</dbReference>
<protein>
    <submittedName>
        <fullName evidence="1">Uncharacterized protein</fullName>
    </submittedName>
</protein>
<organism evidence="1 2">
    <name type="scientific">Listeria fleischmannii subsp. fleischmannii</name>
    <dbReference type="NCBI Taxonomy" id="1671902"/>
    <lineage>
        <taxon>Bacteria</taxon>
        <taxon>Bacillati</taxon>
        <taxon>Bacillota</taxon>
        <taxon>Bacilli</taxon>
        <taxon>Bacillales</taxon>
        <taxon>Listeriaceae</taxon>
        <taxon>Listeria</taxon>
    </lineage>
</organism>
<evidence type="ECO:0000313" key="1">
    <source>
        <dbReference type="EMBL" id="SQC70599.1"/>
    </source>
</evidence>
<sequence length="136" mass="15796">MLIIDLYLDSGTGKRENQRFTKSDVFLRDQVTVLENYVEIEKLTKEFQTHQRVIESKLAEEGAGEGEMIEEIQNAVSKTYEFRLKLIKLHAKLIEKIFNHQFSVEEFIDGVGVDYQEVCESIYMKVLGGQSEDEKK</sequence>
<evidence type="ECO:0000313" key="2">
    <source>
        <dbReference type="Proteomes" id="UP000250257"/>
    </source>
</evidence>